<keyword evidence="18" id="KW-1185">Reference proteome</keyword>
<evidence type="ECO:0000256" key="11">
    <source>
        <dbReference type="ARBA" id="ARBA00038053"/>
    </source>
</evidence>
<evidence type="ECO:0000256" key="6">
    <source>
        <dbReference type="ARBA" id="ARBA00022984"/>
    </source>
</evidence>
<keyword evidence="2" id="KW-0328">Glycosyltransferase</keyword>
<evidence type="ECO:0000256" key="12">
    <source>
        <dbReference type="ARBA" id="ARBA00041185"/>
    </source>
</evidence>
<dbReference type="EC" id="2.4.99.28" evidence="14"/>
<evidence type="ECO:0000256" key="10">
    <source>
        <dbReference type="ARBA" id="ARBA00033270"/>
    </source>
</evidence>
<name>A0ABP8MF77_9BACT</name>
<keyword evidence="3" id="KW-0808">Transferase</keyword>
<feature type="transmembrane region" description="Helical" evidence="16">
    <location>
        <begin position="189"/>
        <end position="210"/>
    </location>
</feature>
<dbReference type="PANTHER" id="PTHR30474">
    <property type="entry name" value="CELL CYCLE PROTEIN"/>
    <property type="match status" value="1"/>
</dbReference>
<dbReference type="Proteomes" id="UP001501410">
    <property type="component" value="Unassembled WGS sequence"/>
</dbReference>
<feature type="transmembrane region" description="Helical" evidence="16">
    <location>
        <begin position="116"/>
        <end position="133"/>
    </location>
</feature>
<evidence type="ECO:0000256" key="8">
    <source>
        <dbReference type="ARBA" id="ARBA00023136"/>
    </source>
</evidence>
<feature type="transmembrane region" description="Helical" evidence="16">
    <location>
        <begin position="274"/>
        <end position="299"/>
    </location>
</feature>
<evidence type="ECO:0000313" key="17">
    <source>
        <dbReference type="EMBL" id="GAA4449700.1"/>
    </source>
</evidence>
<reference evidence="18" key="1">
    <citation type="journal article" date="2019" name="Int. J. Syst. Evol. Microbiol.">
        <title>The Global Catalogue of Microorganisms (GCM) 10K type strain sequencing project: providing services to taxonomists for standard genome sequencing and annotation.</title>
        <authorList>
            <consortium name="The Broad Institute Genomics Platform"/>
            <consortium name="The Broad Institute Genome Sequencing Center for Infectious Disease"/>
            <person name="Wu L."/>
            <person name="Ma J."/>
        </authorList>
    </citation>
    <scope>NUCLEOTIDE SEQUENCE [LARGE SCALE GENOMIC DNA]</scope>
    <source>
        <strain evidence="18">JCM 31921</strain>
    </source>
</reference>
<organism evidence="17 18">
    <name type="scientific">Rurimicrobium arvi</name>
    <dbReference type="NCBI Taxonomy" id="2049916"/>
    <lineage>
        <taxon>Bacteria</taxon>
        <taxon>Pseudomonadati</taxon>
        <taxon>Bacteroidota</taxon>
        <taxon>Chitinophagia</taxon>
        <taxon>Chitinophagales</taxon>
        <taxon>Chitinophagaceae</taxon>
        <taxon>Rurimicrobium</taxon>
    </lineage>
</organism>
<feature type="transmembrane region" description="Helical" evidence="16">
    <location>
        <begin position="167"/>
        <end position="182"/>
    </location>
</feature>
<evidence type="ECO:0000256" key="3">
    <source>
        <dbReference type="ARBA" id="ARBA00022679"/>
    </source>
</evidence>
<dbReference type="EMBL" id="BAABEZ010000002">
    <property type="protein sequence ID" value="GAA4449700.1"/>
    <property type="molecule type" value="Genomic_DNA"/>
</dbReference>
<comment type="catalytic activity">
    <reaction evidence="15">
        <text>[GlcNAc-(1-&gt;4)-Mur2Ac(oyl-L-Ala-gamma-D-Glu-L-Lys-D-Ala-D-Ala)](n)-di-trans,octa-cis-undecaprenyl diphosphate + beta-D-GlcNAc-(1-&gt;4)-Mur2Ac(oyl-L-Ala-gamma-D-Glu-L-Lys-D-Ala-D-Ala)-di-trans,octa-cis-undecaprenyl diphosphate = [GlcNAc-(1-&gt;4)-Mur2Ac(oyl-L-Ala-gamma-D-Glu-L-Lys-D-Ala-D-Ala)](n+1)-di-trans,octa-cis-undecaprenyl diphosphate + di-trans,octa-cis-undecaprenyl diphosphate + H(+)</text>
        <dbReference type="Rhea" id="RHEA:23708"/>
        <dbReference type="Rhea" id="RHEA-COMP:9602"/>
        <dbReference type="Rhea" id="RHEA-COMP:9603"/>
        <dbReference type="ChEBI" id="CHEBI:15378"/>
        <dbReference type="ChEBI" id="CHEBI:58405"/>
        <dbReference type="ChEBI" id="CHEBI:60033"/>
        <dbReference type="ChEBI" id="CHEBI:78435"/>
        <dbReference type="EC" id="2.4.99.28"/>
    </reaction>
</comment>
<keyword evidence="4 16" id="KW-0812">Transmembrane</keyword>
<proteinExistence type="inferred from homology"/>
<evidence type="ECO:0000256" key="5">
    <source>
        <dbReference type="ARBA" id="ARBA00022960"/>
    </source>
</evidence>
<evidence type="ECO:0000256" key="14">
    <source>
        <dbReference type="ARBA" id="ARBA00044770"/>
    </source>
</evidence>
<evidence type="ECO:0000256" key="2">
    <source>
        <dbReference type="ARBA" id="ARBA00022676"/>
    </source>
</evidence>
<keyword evidence="8 16" id="KW-0472">Membrane</keyword>
<feature type="transmembrane region" description="Helical" evidence="16">
    <location>
        <begin position="78"/>
        <end position="96"/>
    </location>
</feature>
<evidence type="ECO:0000256" key="15">
    <source>
        <dbReference type="ARBA" id="ARBA00049902"/>
    </source>
</evidence>
<keyword evidence="7 16" id="KW-1133">Transmembrane helix</keyword>
<dbReference type="Pfam" id="PF01098">
    <property type="entry name" value="FTSW_RODA_SPOVE"/>
    <property type="match status" value="1"/>
</dbReference>
<feature type="transmembrane region" description="Helical" evidence="16">
    <location>
        <begin position="351"/>
        <end position="371"/>
    </location>
</feature>
<sequence length="407" mass="44521">MQKLLQHIKGDKVIWSIVVLLSLFGLLLVYSATGTLAYKNDKNASAYLIKQFAMIALGIGIIIAVHKVNYAKFSKISVLTYYLSIPLLLYTMFYGAKINEGSRWITIPVVHITFQSSDFAKLALFMYLARLLSMKQAVIKDFKKGFIPVLTPVLVICGLIAPENLSTALLLGATCCILFFIGRVQVRHILMLALAGLVGIIILVAASVYFDFGRGATWVKRIEDFRGKDASGNKKEDPFQVEQAKIAIANGGVAGRGPGNSQQRNFLPHPYSDFIYAIVIEEYGLVGGAVIVFLYLLFLWRCILLFRRCPYAFGAFLGVGLSITLVFQAMLNMAVTVHLVPVTGLTLPMVSMGGSSILFTSMSFGIILSISRYVDEMEGTKTGSPKKEGSKLFIQNGADKAAPVVTA</sequence>
<feature type="transmembrane region" description="Helical" evidence="16">
    <location>
        <begin position="12"/>
        <end position="32"/>
    </location>
</feature>
<accession>A0ABP8MF77</accession>
<evidence type="ECO:0000256" key="9">
    <source>
        <dbReference type="ARBA" id="ARBA00032370"/>
    </source>
</evidence>
<evidence type="ECO:0000256" key="16">
    <source>
        <dbReference type="SAM" id="Phobius"/>
    </source>
</evidence>
<keyword evidence="5" id="KW-0133">Cell shape</keyword>
<evidence type="ECO:0000313" key="18">
    <source>
        <dbReference type="Proteomes" id="UP001501410"/>
    </source>
</evidence>
<dbReference type="InterPro" id="IPR001182">
    <property type="entry name" value="FtsW/RodA"/>
</dbReference>
<comment type="caution">
    <text evidence="17">The sequence shown here is derived from an EMBL/GenBank/DDBJ whole genome shotgun (WGS) entry which is preliminary data.</text>
</comment>
<comment type="subcellular location">
    <subcellularLocation>
        <location evidence="1">Membrane</location>
        <topology evidence="1">Multi-pass membrane protein</topology>
    </subcellularLocation>
</comment>
<feature type="transmembrane region" description="Helical" evidence="16">
    <location>
        <begin position="44"/>
        <end position="66"/>
    </location>
</feature>
<evidence type="ECO:0000256" key="4">
    <source>
        <dbReference type="ARBA" id="ARBA00022692"/>
    </source>
</evidence>
<evidence type="ECO:0000256" key="13">
    <source>
        <dbReference type="ARBA" id="ARBA00041418"/>
    </source>
</evidence>
<protein>
    <recommendedName>
        <fullName evidence="12">Probable peptidoglycan glycosyltransferase FtsW</fullName>
        <ecNumber evidence="14">2.4.99.28</ecNumber>
    </recommendedName>
    <alternativeName>
        <fullName evidence="13">Cell division protein FtsW</fullName>
    </alternativeName>
    <alternativeName>
        <fullName evidence="10">Cell wall polymerase</fullName>
    </alternativeName>
    <alternativeName>
        <fullName evidence="9">Peptidoglycan polymerase</fullName>
    </alternativeName>
</protein>
<feature type="transmembrane region" description="Helical" evidence="16">
    <location>
        <begin position="145"/>
        <end position="161"/>
    </location>
</feature>
<keyword evidence="6" id="KW-0573">Peptidoglycan synthesis</keyword>
<comment type="similarity">
    <text evidence="11">Belongs to the SEDS family. FtsW subfamily.</text>
</comment>
<feature type="transmembrane region" description="Helical" evidence="16">
    <location>
        <begin position="311"/>
        <end position="331"/>
    </location>
</feature>
<dbReference type="PANTHER" id="PTHR30474:SF2">
    <property type="entry name" value="PEPTIDOGLYCAN GLYCOSYLTRANSFERASE FTSW-RELATED"/>
    <property type="match status" value="1"/>
</dbReference>
<evidence type="ECO:0000256" key="7">
    <source>
        <dbReference type="ARBA" id="ARBA00022989"/>
    </source>
</evidence>
<dbReference type="RefSeq" id="WP_344822229.1">
    <property type="nucleotide sequence ID" value="NZ_BAABEZ010000002.1"/>
</dbReference>
<evidence type="ECO:0000256" key="1">
    <source>
        <dbReference type="ARBA" id="ARBA00004141"/>
    </source>
</evidence>
<gene>
    <name evidence="17" type="ORF">GCM10023092_04430</name>
</gene>